<accession>A0A511YHU9</accession>
<protein>
    <recommendedName>
        <fullName evidence="1">Methyltransferase domain-containing protein</fullName>
    </recommendedName>
</protein>
<gene>
    <name evidence="2" type="ORF">CHA01nite_05110</name>
</gene>
<sequence>MGAEVTGVDLSDKAIEAAKELAQKAKTETEFICTDLYNLPNMLDREFDMVFTSYVTIGWLPDLKKWSEIINRFLKTGRKIHHGRIPPGGMDV</sequence>
<organism evidence="2 3">
    <name type="scientific">Chryseobacterium hagamense</name>
    <dbReference type="NCBI Taxonomy" id="395935"/>
    <lineage>
        <taxon>Bacteria</taxon>
        <taxon>Pseudomonadati</taxon>
        <taxon>Bacteroidota</taxon>
        <taxon>Flavobacteriia</taxon>
        <taxon>Flavobacteriales</taxon>
        <taxon>Weeksellaceae</taxon>
        <taxon>Chryseobacterium group</taxon>
        <taxon>Chryseobacterium</taxon>
    </lineage>
</organism>
<dbReference type="CDD" id="cd02440">
    <property type="entry name" value="AdoMet_MTases"/>
    <property type="match status" value="1"/>
</dbReference>
<dbReference type="Proteomes" id="UP000321863">
    <property type="component" value="Unassembled WGS sequence"/>
</dbReference>
<keyword evidence="3" id="KW-1185">Reference proteome</keyword>
<dbReference type="InterPro" id="IPR029063">
    <property type="entry name" value="SAM-dependent_MTases_sf"/>
</dbReference>
<dbReference type="EMBL" id="BJYJ01000001">
    <property type="protein sequence ID" value="GEN74771.1"/>
    <property type="molecule type" value="Genomic_DNA"/>
</dbReference>
<comment type="caution">
    <text evidence="2">The sequence shown here is derived from an EMBL/GenBank/DDBJ whole genome shotgun (WGS) entry which is preliminary data.</text>
</comment>
<proteinExistence type="predicted"/>
<evidence type="ECO:0000259" key="1">
    <source>
        <dbReference type="Pfam" id="PF13649"/>
    </source>
</evidence>
<evidence type="ECO:0000313" key="2">
    <source>
        <dbReference type="EMBL" id="GEN74771.1"/>
    </source>
</evidence>
<dbReference type="Pfam" id="PF13649">
    <property type="entry name" value="Methyltransf_25"/>
    <property type="match status" value="1"/>
</dbReference>
<feature type="domain" description="Methyltransferase" evidence="1">
    <location>
        <begin position="3"/>
        <end position="77"/>
    </location>
</feature>
<dbReference type="InterPro" id="IPR041698">
    <property type="entry name" value="Methyltransf_25"/>
</dbReference>
<dbReference type="AlphaFoldDB" id="A0A511YHU9"/>
<reference evidence="2 3" key="1">
    <citation type="submission" date="2019-07" db="EMBL/GenBank/DDBJ databases">
        <title>Whole genome shotgun sequence of Chryseobacterium hagamense NBRC 105253.</title>
        <authorList>
            <person name="Hosoyama A."/>
            <person name="Uohara A."/>
            <person name="Ohji S."/>
            <person name="Ichikawa N."/>
        </authorList>
    </citation>
    <scope>NUCLEOTIDE SEQUENCE [LARGE SCALE GENOMIC DNA]</scope>
    <source>
        <strain evidence="2 3">NBRC 105253</strain>
    </source>
</reference>
<name>A0A511YHU9_9FLAO</name>
<dbReference type="Gene3D" id="3.40.50.150">
    <property type="entry name" value="Vaccinia Virus protein VP39"/>
    <property type="match status" value="1"/>
</dbReference>
<dbReference type="SUPFAM" id="SSF53335">
    <property type="entry name" value="S-adenosyl-L-methionine-dependent methyltransferases"/>
    <property type="match status" value="1"/>
</dbReference>
<evidence type="ECO:0000313" key="3">
    <source>
        <dbReference type="Proteomes" id="UP000321863"/>
    </source>
</evidence>